<evidence type="ECO:0000256" key="5">
    <source>
        <dbReference type="ARBA" id="ARBA00022820"/>
    </source>
</evidence>
<dbReference type="PRINTS" id="PR00722">
    <property type="entry name" value="CHYMOTRYPSIN"/>
</dbReference>
<dbReference type="Proteomes" id="UP000000305">
    <property type="component" value="Unassembled WGS sequence"/>
</dbReference>
<dbReference type="GO" id="GO:0006508">
    <property type="term" value="P:proteolysis"/>
    <property type="evidence" value="ECO:0007669"/>
    <property type="project" value="UniProtKB-KW"/>
</dbReference>
<keyword evidence="4" id="KW-0378">Hydrolase</keyword>
<proteinExistence type="predicted"/>
<dbReference type="EC" id="3.4.21.84" evidence="9"/>
<dbReference type="InterPro" id="IPR009003">
    <property type="entry name" value="Peptidase_S1_PA"/>
</dbReference>
<reference evidence="11 12" key="1">
    <citation type="journal article" date="2011" name="Science">
        <title>The ecoresponsive genome of Daphnia pulex.</title>
        <authorList>
            <person name="Colbourne J.K."/>
            <person name="Pfrender M.E."/>
            <person name="Gilbert D."/>
            <person name="Thomas W.K."/>
            <person name="Tucker A."/>
            <person name="Oakley T.H."/>
            <person name="Tokishita S."/>
            <person name="Aerts A."/>
            <person name="Arnold G.J."/>
            <person name="Basu M.K."/>
            <person name="Bauer D.J."/>
            <person name="Caceres C.E."/>
            <person name="Carmel L."/>
            <person name="Casola C."/>
            <person name="Choi J.H."/>
            <person name="Detter J.C."/>
            <person name="Dong Q."/>
            <person name="Dusheyko S."/>
            <person name="Eads B.D."/>
            <person name="Frohlich T."/>
            <person name="Geiler-Samerotte K.A."/>
            <person name="Gerlach D."/>
            <person name="Hatcher P."/>
            <person name="Jogdeo S."/>
            <person name="Krijgsveld J."/>
            <person name="Kriventseva E.V."/>
            <person name="Kultz D."/>
            <person name="Laforsch C."/>
            <person name="Lindquist E."/>
            <person name="Lopez J."/>
            <person name="Manak J.R."/>
            <person name="Muller J."/>
            <person name="Pangilinan J."/>
            <person name="Patwardhan R.P."/>
            <person name="Pitluck S."/>
            <person name="Pritham E.J."/>
            <person name="Rechtsteiner A."/>
            <person name="Rho M."/>
            <person name="Rogozin I.B."/>
            <person name="Sakarya O."/>
            <person name="Salamov A."/>
            <person name="Schaack S."/>
            <person name="Shapiro H."/>
            <person name="Shiga Y."/>
            <person name="Skalitzky C."/>
            <person name="Smith Z."/>
            <person name="Souvorov A."/>
            <person name="Sung W."/>
            <person name="Tang Z."/>
            <person name="Tsuchiya D."/>
            <person name="Tu H."/>
            <person name="Vos H."/>
            <person name="Wang M."/>
            <person name="Wolf Y.I."/>
            <person name="Yamagata H."/>
            <person name="Yamada T."/>
            <person name="Ye Y."/>
            <person name="Shaw J.R."/>
            <person name="Andrews J."/>
            <person name="Crease T.J."/>
            <person name="Tang H."/>
            <person name="Lucas S.M."/>
            <person name="Robertson H.M."/>
            <person name="Bork P."/>
            <person name="Koonin E.V."/>
            <person name="Zdobnov E.M."/>
            <person name="Grigoriev I.V."/>
            <person name="Lynch M."/>
            <person name="Boore J.L."/>
        </authorList>
    </citation>
    <scope>NUCLEOTIDE SEQUENCE [LARGE SCALE GENOMIC DNA]</scope>
</reference>
<evidence type="ECO:0000313" key="11">
    <source>
        <dbReference type="EMBL" id="EFX82341.1"/>
    </source>
</evidence>
<dbReference type="SUPFAM" id="SSF50494">
    <property type="entry name" value="Trypsin-like serine proteases"/>
    <property type="match status" value="1"/>
</dbReference>
<evidence type="ECO:0000259" key="10">
    <source>
        <dbReference type="PROSITE" id="PS50240"/>
    </source>
</evidence>
<comment type="catalytic activity">
    <reaction evidence="8">
        <text>Selective cleavage of 103-Arg-|-Ser-104 and 124-Ile-|-Ile-125 bonds in Limulus clotting factor B to form activated factor B. Cleavage of -Pro-Arg-|-Xaa- bonds in synthetic substrates.</text>
        <dbReference type="EC" id="3.4.21.84"/>
    </reaction>
</comment>
<evidence type="ECO:0000256" key="9">
    <source>
        <dbReference type="ARBA" id="ARBA00066707"/>
    </source>
</evidence>
<accession>E9GEA9</accession>
<evidence type="ECO:0000256" key="4">
    <source>
        <dbReference type="ARBA" id="ARBA00022801"/>
    </source>
</evidence>
<protein>
    <recommendedName>
        <fullName evidence="9">limulus clotting factor C</fullName>
        <ecNumber evidence="9">3.4.21.84</ecNumber>
    </recommendedName>
</protein>
<dbReference type="InterPro" id="IPR051333">
    <property type="entry name" value="CLIP_Serine_Protease"/>
</dbReference>
<keyword evidence="1" id="KW-0768">Sushi</keyword>
<dbReference type="GO" id="GO:0005615">
    <property type="term" value="C:extracellular space"/>
    <property type="evidence" value="ECO:0000318"/>
    <property type="project" value="GO_Central"/>
</dbReference>
<dbReference type="GO" id="GO:0004252">
    <property type="term" value="F:serine-type endopeptidase activity"/>
    <property type="evidence" value="ECO:0007669"/>
    <property type="project" value="InterPro"/>
</dbReference>
<evidence type="ECO:0000256" key="7">
    <source>
        <dbReference type="ARBA" id="ARBA00023157"/>
    </source>
</evidence>
<evidence type="ECO:0000256" key="8">
    <source>
        <dbReference type="ARBA" id="ARBA00052079"/>
    </source>
</evidence>
<dbReference type="InParanoid" id="E9GEA9"/>
<gene>
    <name evidence="11" type="ORF">DAPPUDRAFT_316896</name>
</gene>
<dbReference type="OrthoDB" id="6338546at2759"/>
<keyword evidence="2" id="KW-0645">Protease</keyword>
<keyword evidence="12" id="KW-1185">Reference proteome</keyword>
<keyword evidence="5" id="KW-0353">Hemolymph clotting</keyword>
<name>E9GEA9_DAPPU</name>
<dbReference type="PANTHER" id="PTHR24260">
    <property type="match status" value="1"/>
</dbReference>
<dbReference type="GO" id="GO:0042381">
    <property type="term" value="P:hemolymph coagulation"/>
    <property type="evidence" value="ECO:0007669"/>
    <property type="project" value="UniProtKB-KW"/>
</dbReference>
<dbReference type="Pfam" id="PF00089">
    <property type="entry name" value="Trypsin"/>
    <property type="match status" value="1"/>
</dbReference>
<feature type="domain" description="Peptidase S1" evidence="10">
    <location>
        <begin position="11"/>
        <end position="253"/>
    </location>
</feature>
<dbReference type="InterPro" id="IPR001254">
    <property type="entry name" value="Trypsin_dom"/>
</dbReference>
<dbReference type="HOGENOM" id="CLU_006842_7_6_1"/>
<evidence type="ECO:0000256" key="3">
    <source>
        <dbReference type="ARBA" id="ARBA00022729"/>
    </source>
</evidence>
<keyword evidence="6" id="KW-0720">Serine protease</keyword>
<dbReference type="AlphaFoldDB" id="E9GEA9"/>
<dbReference type="FunFam" id="2.40.10.10:FF:000120">
    <property type="entry name" value="Putative serine protease"/>
    <property type="match status" value="1"/>
</dbReference>
<keyword evidence="7" id="KW-1015">Disulfide bond</keyword>
<dbReference type="KEGG" id="dpx:DAPPUDRAFT_316896"/>
<dbReference type="CDD" id="cd00190">
    <property type="entry name" value="Tryp_SPc"/>
    <property type="match status" value="1"/>
</dbReference>
<dbReference type="InterPro" id="IPR043504">
    <property type="entry name" value="Peptidase_S1_PA_chymotrypsin"/>
</dbReference>
<dbReference type="PROSITE" id="PS00135">
    <property type="entry name" value="TRYPSIN_SER"/>
    <property type="match status" value="1"/>
</dbReference>
<dbReference type="InterPro" id="IPR001314">
    <property type="entry name" value="Peptidase_S1A"/>
</dbReference>
<evidence type="ECO:0000313" key="12">
    <source>
        <dbReference type="Proteomes" id="UP000000305"/>
    </source>
</evidence>
<dbReference type="eggNOG" id="KOG3627">
    <property type="taxonomic scope" value="Eukaryota"/>
</dbReference>
<dbReference type="EMBL" id="GL732540">
    <property type="protein sequence ID" value="EFX82341.1"/>
    <property type="molecule type" value="Genomic_DNA"/>
</dbReference>
<keyword evidence="3" id="KW-0732">Signal</keyword>
<organism evidence="11 12">
    <name type="scientific">Daphnia pulex</name>
    <name type="common">Water flea</name>
    <dbReference type="NCBI Taxonomy" id="6669"/>
    <lineage>
        <taxon>Eukaryota</taxon>
        <taxon>Metazoa</taxon>
        <taxon>Ecdysozoa</taxon>
        <taxon>Arthropoda</taxon>
        <taxon>Crustacea</taxon>
        <taxon>Branchiopoda</taxon>
        <taxon>Diplostraca</taxon>
        <taxon>Cladocera</taxon>
        <taxon>Anomopoda</taxon>
        <taxon>Daphniidae</taxon>
        <taxon>Daphnia</taxon>
    </lineage>
</organism>
<evidence type="ECO:0000256" key="1">
    <source>
        <dbReference type="ARBA" id="ARBA00022659"/>
    </source>
</evidence>
<dbReference type="GO" id="GO:0045087">
    <property type="term" value="P:innate immune response"/>
    <property type="evidence" value="ECO:0000318"/>
    <property type="project" value="GO_Central"/>
</dbReference>
<dbReference type="PhylomeDB" id="E9GEA9"/>
<evidence type="ECO:0000256" key="6">
    <source>
        <dbReference type="ARBA" id="ARBA00022825"/>
    </source>
</evidence>
<dbReference type="SMART" id="SM00020">
    <property type="entry name" value="Tryp_SPc"/>
    <property type="match status" value="1"/>
</dbReference>
<dbReference type="PANTHER" id="PTHR24260:SF145">
    <property type="entry name" value="FI17609P1-RELATED"/>
    <property type="match status" value="1"/>
</dbReference>
<dbReference type="PROSITE" id="PS50240">
    <property type="entry name" value="TRYPSIN_DOM"/>
    <property type="match status" value="1"/>
</dbReference>
<sequence>MVDSISSNSRIVGGVETQPNEFPWQAFLQVEMQSGNAYACGGTLIADRWILTAARCLVVPGQKVRYIDVYLGAHDRTAESEDNRKLYSNSEIFIHPAWNPATDAGDVALIKLKSAVKYSQYIRPVCLSISGIDEPDYADEMVTVTGWGTTYDGSPRMSPVLHKMTVPVISNNDCKTTYGDNITDDIMCTSGANNMGTCIGDSGGPMNYKQMDGRWKQIGIISFGSTEGCQKGHPNGYTRLSSYSSAWIKDVIETTSGTHPTTSAFLSTPLIFVSIAFVTACF</sequence>
<evidence type="ECO:0000256" key="2">
    <source>
        <dbReference type="ARBA" id="ARBA00022670"/>
    </source>
</evidence>
<dbReference type="Gene3D" id="2.40.10.10">
    <property type="entry name" value="Trypsin-like serine proteases"/>
    <property type="match status" value="1"/>
</dbReference>
<dbReference type="OMA" id="YSSAWIK"/>
<dbReference type="STRING" id="6669.E9GEA9"/>
<dbReference type="InterPro" id="IPR033116">
    <property type="entry name" value="TRYPSIN_SER"/>
</dbReference>